<name>A0A0G4GHJ6_VITBC</name>
<dbReference type="InterPro" id="IPR013083">
    <property type="entry name" value="Znf_RING/FYVE/PHD"/>
</dbReference>
<sequence>MRFRSVDAALIREVLDKVPDHEFPASVSRCPITLAVPRTPVNTPSGHTYELSAILRHIRDHGRDPLTEQSLGESDRAPNRYAVHHIECCAQQILDAGVGRCARVMPWRWARVATGNVGPAGSYRKARGMLVASPNRAPIGTGLMKGINALNLEPPLPKLDDITRNELIQFKQNQTRAARGAPLPADRNEKKEFLNSLGQIDARLQSLSRPTTLRPTTST</sequence>
<accession>A0A0G4GHJ6</accession>
<dbReference type="Pfam" id="PF04564">
    <property type="entry name" value="U-box"/>
    <property type="match status" value="1"/>
</dbReference>
<dbReference type="EMBL" id="CDMY01000666">
    <property type="protein sequence ID" value="CEM29211.1"/>
    <property type="molecule type" value="Genomic_DNA"/>
</dbReference>
<dbReference type="AlphaFoldDB" id="A0A0G4GHJ6"/>
<dbReference type="Gene3D" id="3.30.40.10">
    <property type="entry name" value="Zinc/RING finger domain, C3HC4 (zinc finger)"/>
    <property type="match status" value="1"/>
</dbReference>
<dbReference type="SUPFAM" id="SSF57850">
    <property type="entry name" value="RING/U-box"/>
    <property type="match status" value="1"/>
</dbReference>
<dbReference type="GO" id="GO:0016567">
    <property type="term" value="P:protein ubiquitination"/>
    <property type="evidence" value="ECO:0007669"/>
    <property type="project" value="InterPro"/>
</dbReference>
<protein>
    <recommendedName>
        <fullName evidence="1">U-box domain-containing protein</fullName>
    </recommendedName>
</protein>
<proteinExistence type="predicted"/>
<dbReference type="OrthoDB" id="629492at2759"/>
<evidence type="ECO:0000259" key="1">
    <source>
        <dbReference type="SMART" id="SM00504"/>
    </source>
</evidence>
<evidence type="ECO:0000313" key="3">
    <source>
        <dbReference type="Proteomes" id="UP000041254"/>
    </source>
</evidence>
<reference evidence="2 3" key="1">
    <citation type="submission" date="2014-11" db="EMBL/GenBank/DDBJ databases">
        <authorList>
            <person name="Zhu J."/>
            <person name="Qi W."/>
            <person name="Song R."/>
        </authorList>
    </citation>
    <scope>NUCLEOTIDE SEQUENCE [LARGE SCALE GENOMIC DNA]</scope>
</reference>
<dbReference type="CDD" id="cd16453">
    <property type="entry name" value="RING-Ubox"/>
    <property type="match status" value="1"/>
</dbReference>
<dbReference type="Proteomes" id="UP000041254">
    <property type="component" value="Unassembled WGS sequence"/>
</dbReference>
<feature type="domain" description="U-box" evidence="1">
    <location>
        <begin position="27"/>
        <end position="90"/>
    </location>
</feature>
<dbReference type="InParanoid" id="A0A0G4GHJ6"/>
<dbReference type="InterPro" id="IPR003613">
    <property type="entry name" value="Ubox_domain"/>
</dbReference>
<organism evidence="2 3">
    <name type="scientific">Vitrella brassicaformis (strain CCMP3155)</name>
    <dbReference type="NCBI Taxonomy" id="1169540"/>
    <lineage>
        <taxon>Eukaryota</taxon>
        <taxon>Sar</taxon>
        <taxon>Alveolata</taxon>
        <taxon>Colpodellida</taxon>
        <taxon>Vitrellaceae</taxon>
        <taxon>Vitrella</taxon>
    </lineage>
</organism>
<dbReference type="GO" id="GO:0004842">
    <property type="term" value="F:ubiquitin-protein transferase activity"/>
    <property type="evidence" value="ECO:0007669"/>
    <property type="project" value="InterPro"/>
</dbReference>
<evidence type="ECO:0000313" key="2">
    <source>
        <dbReference type="EMBL" id="CEM29211.1"/>
    </source>
</evidence>
<dbReference type="VEuPathDB" id="CryptoDB:Vbra_10029"/>
<gene>
    <name evidence="2" type="ORF">Vbra_10029</name>
</gene>
<dbReference type="SMART" id="SM00504">
    <property type="entry name" value="Ubox"/>
    <property type="match status" value="1"/>
</dbReference>
<keyword evidence="3" id="KW-1185">Reference proteome</keyword>